<gene>
    <name evidence="2" type="ORF">FK268_06200</name>
</gene>
<accession>A0A5C5RQ86</accession>
<dbReference type="Pfam" id="PF09346">
    <property type="entry name" value="SMI1_KNR4"/>
    <property type="match status" value="1"/>
</dbReference>
<proteinExistence type="predicted"/>
<dbReference type="Proteomes" id="UP000319792">
    <property type="component" value="Unassembled WGS sequence"/>
</dbReference>
<protein>
    <recommendedName>
        <fullName evidence="1">Knr4/Smi1-like domain-containing protein</fullName>
    </recommendedName>
</protein>
<comment type="caution">
    <text evidence="2">The sequence shown here is derived from an EMBL/GenBank/DDBJ whole genome shotgun (WGS) entry which is preliminary data.</text>
</comment>
<evidence type="ECO:0000313" key="3">
    <source>
        <dbReference type="Proteomes" id="UP000319792"/>
    </source>
</evidence>
<organism evidence="2 3">
    <name type="scientific">Tsukamurella sputi</name>
    <dbReference type="NCBI Taxonomy" id="2591848"/>
    <lineage>
        <taxon>Bacteria</taxon>
        <taxon>Bacillati</taxon>
        <taxon>Actinomycetota</taxon>
        <taxon>Actinomycetes</taxon>
        <taxon>Mycobacteriales</taxon>
        <taxon>Tsukamurellaceae</taxon>
        <taxon>Tsukamurella</taxon>
    </lineage>
</organism>
<dbReference type="EMBL" id="VIGV01000002">
    <property type="protein sequence ID" value="TWS24832.1"/>
    <property type="molecule type" value="Genomic_DNA"/>
</dbReference>
<dbReference type="SUPFAM" id="SSF160631">
    <property type="entry name" value="SMI1/KNR4-like"/>
    <property type="match status" value="1"/>
</dbReference>
<feature type="domain" description="Knr4/Smi1-like" evidence="1">
    <location>
        <begin position="250"/>
        <end position="405"/>
    </location>
</feature>
<reference evidence="2 3" key="1">
    <citation type="submission" date="2019-08" db="EMBL/GenBank/DDBJ databases">
        <title>Tsukamurella conjunctivitidis sp. nov., Tsukamurella assacharolytica sp. nov. and Tsukamurella sputae sp. nov. isolated from patients with conjunctivitis, bacteraemia (lymphoma) and respiratory infection (sputum) in Hong Kong.</title>
        <authorList>
            <person name="Fok K.M.N."/>
            <person name="Fong J.Y.H."/>
        </authorList>
    </citation>
    <scope>NUCLEOTIDE SEQUENCE [LARGE SCALE GENOMIC DNA]</scope>
    <source>
        <strain evidence="2 3">HKU70</strain>
    </source>
</reference>
<dbReference type="InterPro" id="IPR018958">
    <property type="entry name" value="Knr4/Smi1-like_dom"/>
</dbReference>
<evidence type="ECO:0000313" key="2">
    <source>
        <dbReference type="EMBL" id="TWS24832.1"/>
    </source>
</evidence>
<sequence>MAACAPAVFPAACCSMAVSVREEVDGAAPAVPMVTVAIAATATVADSTERMKPETRILTSVTNVTTGGKLHHRGLCCYATSKDVTPSVPAVQRRMALQRLTDLALWHRCLAAVAASRAGMPPTDTAVSLGSLSRQSYGTTGASGPGISHADIGPTVLESLVERLSEEDQIAFRASIAPDGSAEVLLVDLNLPPLAGASPVGHIDGVVLAPDTLPEPYRRRPVAIDRPRSSHADPDTVRRIVRSALPDAPPAPPSTLAEAQRSVRHRLPDDVLAMYETAGSGYLLLQPGGTAISYDEIDFESDEELHEMTIFGLGIPERNYCTAPARAYAWPHVATEVVMPDPTERVQPLGHSPAWFLVGADTYGGYYVADLAPGPRGTYGQILHVTRESSMGARWVAPSLTEFLLRGDHPDADPYFGDVAPPTSVRIGDHTDQTMTDVTPDTEVLHINAVSTPVDLVPLGGHPRLRSVAITTDRVAGFESVLPTLPVLEYLELPYSVWTSLIADGAVPNRLAAAGFSGAPGDLVSPVGLANSLLTMRGLEPVPITRIRADGTVEQFVP</sequence>
<dbReference type="InterPro" id="IPR037883">
    <property type="entry name" value="Knr4/Smi1-like_sf"/>
</dbReference>
<name>A0A5C5RQ86_9ACTN</name>
<keyword evidence="3" id="KW-1185">Reference proteome</keyword>
<dbReference type="AlphaFoldDB" id="A0A5C5RQ86"/>
<evidence type="ECO:0000259" key="1">
    <source>
        <dbReference type="Pfam" id="PF09346"/>
    </source>
</evidence>